<proteinExistence type="predicted"/>
<name>A0A0G0BFI4_9BACT</name>
<accession>A0A0G0BFI4</accession>
<organism evidence="1 2">
    <name type="scientific">Candidatus Roizmanbacteria bacterium GW2011_GWC2_35_12</name>
    <dbReference type="NCBI Taxonomy" id="1618485"/>
    <lineage>
        <taxon>Bacteria</taxon>
        <taxon>Candidatus Roizmaniibacteriota</taxon>
    </lineage>
</organism>
<reference evidence="1 2" key="1">
    <citation type="journal article" date="2015" name="Nature">
        <title>rRNA introns, odd ribosomes, and small enigmatic genomes across a large radiation of phyla.</title>
        <authorList>
            <person name="Brown C.T."/>
            <person name="Hug L.A."/>
            <person name="Thomas B.C."/>
            <person name="Sharon I."/>
            <person name="Castelle C.J."/>
            <person name="Singh A."/>
            <person name="Wilkins M.J."/>
            <person name="Williams K.H."/>
            <person name="Banfield J.F."/>
        </authorList>
    </citation>
    <scope>NUCLEOTIDE SEQUENCE [LARGE SCALE GENOMIC DNA]</scope>
</reference>
<protein>
    <submittedName>
        <fullName evidence="1">Uncharacterized protein</fullName>
    </submittedName>
</protein>
<evidence type="ECO:0000313" key="2">
    <source>
        <dbReference type="Proteomes" id="UP000034127"/>
    </source>
</evidence>
<gene>
    <name evidence="1" type="ORF">UR63_C0005G0023</name>
</gene>
<comment type="caution">
    <text evidence="1">The sequence shown here is derived from an EMBL/GenBank/DDBJ whole genome shotgun (WGS) entry which is preliminary data.</text>
</comment>
<dbReference type="AlphaFoldDB" id="A0A0G0BFI4"/>
<dbReference type="Proteomes" id="UP000034127">
    <property type="component" value="Unassembled WGS sequence"/>
</dbReference>
<sequence length="379" mass="43388">MKRSYKTLMIMPYLPLEGLIKFDGLSLWSYKKLSTKLITDVALRGHIDRLMACYQLYKGSQIQNPALVTTDFVNFPNPTRATIAKIEVLKNIMLFLGILENNSWSFITSDNFEVFYQRFNVGDDGLATQGGAIHRILSGGYKIGEIAFVKPEYINLPMGFHPDGAIYKALSDCTVNSVKSKDKSRVIQALNPLFAAYRNSHEQTWQSRILLLVMAFELLFGETERKNFRKNIQKFSRLGERTPLKTYKYPIINTETGKTMAEEQLTLNQIWAEEFYKLRHKIIHGNTVFSDDFIFRDLIKAVKPREPHFYIAVNFLVVCVLNKLREIGFSDVEHYIINPDAPKVFGGKIISGIKDELFKIESLSFYEALTRATTSSATT</sequence>
<dbReference type="EMBL" id="LBPX01000005">
    <property type="protein sequence ID" value="KKP68183.1"/>
    <property type="molecule type" value="Genomic_DNA"/>
</dbReference>
<evidence type="ECO:0000313" key="1">
    <source>
        <dbReference type="EMBL" id="KKP68183.1"/>
    </source>
</evidence>